<reference evidence="2 3" key="1">
    <citation type="submission" date="2017-12" db="EMBL/GenBank/DDBJ databases">
        <authorList>
            <person name="Hurst M.R.H."/>
        </authorList>
    </citation>
    <scope>NUCLEOTIDE SEQUENCE [LARGE SCALE GENOMIC DNA]</scope>
    <source>
        <strain evidence="2 3">SY-3-19</strain>
    </source>
</reference>
<dbReference type="Proteomes" id="UP000239504">
    <property type="component" value="Unassembled WGS sequence"/>
</dbReference>
<dbReference type="InterPro" id="IPR029063">
    <property type="entry name" value="SAM-dependent_MTases_sf"/>
</dbReference>
<dbReference type="Gene3D" id="3.40.50.150">
    <property type="entry name" value="Vaccinia Virus protein VP39"/>
    <property type="match status" value="1"/>
</dbReference>
<dbReference type="Pfam" id="PF08241">
    <property type="entry name" value="Methyltransf_11"/>
    <property type="match status" value="1"/>
</dbReference>
<evidence type="ECO:0000313" key="3">
    <source>
        <dbReference type="Proteomes" id="UP000239504"/>
    </source>
</evidence>
<keyword evidence="3" id="KW-1185">Reference proteome</keyword>
<dbReference type="AlphaFoldDB" id="A0A2S7K7T4"/>
<organism evidence="2 3">
    <name type="scientific">Hyphococcus luteus</name>
    <dbReference type="NCBI Taxonomy" id="2058213"/>
    <lineage>
        <taxon>Bacteria</taxon>
        <taxon>Pseudomonadati</taxon>
        <taxon>Pseudomonadota</taxon>
        <taxon>Alphaproteobacteria</taxon>
        <taxon>Parvularculales</taxon>
        <taxon>Parvularculaceae</taxon>
        <taxon>Hyphococcus</taxon>
    </lineage>
</organism>
<comment type="caution">
    <text evidence="2">The sequence shown here is derived from an EMBL/GenBank/DDBJ whole genome shotgun (WGS) entry which is preliminary data.</text>
</comment>
<proteinExistence type="predicted"/>
<dbReference type="GO" id="GO:0008757">
    <property type="term" value="F:S-adenosylmethionine-dependent methyltransferase activity"/>
    <property type="evidence" value="ECO:0007669"/>
    <property type="project" value="InterPro"/>
</dbReference>
<name>A0A2S7K7T4_9PROT</name>
<protein>
    <recommendedName>
        <fullName evidence="1">Methyltransferase type 11 domain-containing protein</fullName>
    </recommendedName>
</protein>
<gene>
    <name evidence="2" type="ORF">CW354_09735</name>
</gene>
<sequence length="326" mass="37822">MAGNEDNMKIDGPRGFEELSRNKVEQIKNSPEQMERVLLSSARQAVSNRLSKGFFENCYQMLYAEEELARRPFLNIGPGSFKHPHWRLADKKYGDDNAAWTEKRRGVEQTSTDYYWDAYSGKPLDEKDGFFKIVYSSHVIEHMFEDDAAFYLSEVKRLLEPGGTVRLVCPDADLYVGAYARRDWLFFFHYLQVKTQRLKKDIMALTEQEKKRVCAKFFLESFSLLTAPGNPTSLKPAQCVEFIEQFDDLYACLTEASKLSSREVNAKVGAHVNWFNEDKLRRAMEKAGFKNIRRSGYLQSAAPVLRDPRYFDRTDYEMSLYMEADA</sequence>
<dbReference type="RefSeq" id="WP_104829797.1">
    <property type="nucleotide sequence ID" value="NZ_PJCH01000005.1"/>
</dbReference>
<dbReference type="OrthoDB" id="9796760at2"/>
<dbReference type="EMBL" id="PJCH01000005">
    <property type="protein sequence ID" value="PQA88553.1"/>
    <property type="molecule type" value="Genomic_DNA"/>
</dbReference>
<accession>A0A2S7K7T4</accession>
<feature type="domain" description="Methyltransferase type 11" evidence="1">
    <location>
        <begin position="124"/>
        <end position="165"/>
    </location>
</feature>
<dbReference type="InterPro" id="IPR013216">
    <property type="entry name" value="Methyltransf_11"/>
</dbReference>
<evidence type="ECO:0000313" key="2">
    <source>
        <dbReference type="EMBL" id="PQA88553.1"/>
    </source>
</evidence>
<evidence type="ECO:0000259" key="1">
    <source>
        <dbReference type="Pfam" id="PF08241"/>
    </source>
</evidence>
<dbReference type="SUPFAM" id="SSF53335">
    <property type="entry name" value="S-adenosyl-L-methionine-dependent methyltransferases"/>
    <property type="match status" value="1"/>
</dbReference>